<reference evidence="1 2" key="1">
    <citation type="submission" date="2015-01" db="EMBL/GenBank/DDBJ databases">
        <title>Evolution of Trichinella species and genotypes.</title>
        <authorList>
            <person name="Korhonen P.K."/>
            <person name="Edoardo P."/>
            <person name="Giuseppe L.R."/>
            <person name="Gasser R.B."/>
        </authorList>
    </citation>
    <scope>NUCLEOTIDE SEQUENCE [LARGE SCALE GENOMIC DNA]</scope>
    <source>
        <strain evidence="1">ISS37</strain>
    </source>
</reference>
<sequence length="80" mass="9294">MEKLMVINIKTNDVCYIAICSSKFFIYIFLFRSNYSKIIVHCILTLSLLFYLKNEASVDIAVGVILDKQILFPQRNEKQA</sequence>
<evidence type="ECO:0000313" key="2">
    <source>
        <dbReference type="Proteomes" id="UP000054630"/>
    </source>
</evidence>
<dbReference type="EMBL" id="JYDL01000015">
    <property type="protein sequence ID" value="KRX24798.1"/>
    <property type="molecule type" value="Genomic_DNA"/>
</dbReference>
<comment type="caution">
    <text evidence="1">The sequence shown here is derived from an EMBL/GenBank/DDBJ whole genome shotgun (WGS) entry which is preliminary data.</text>
</comment>
<gene>
    <name evidence="1" type="ORF">T07_13387</name>
</gene>
<organism evidence="1 2">
    <name type="scientific">Trichinella nelsoni</name>
    <dbReference type="NCBI Taxonomy" id="6336"/>
    <lineage>
        <taxon>Eukaryota</taxon>
        <taxon>Metazoa</taxon>
        <taxon>Ecdysozoa</taxon>
        <taxon>Nematoda</taxon>
        <taxon>Enoplea</taxon>
        <taxon>Dorylaimia</taxon>
        <taxon>Trichinellida</taxon>
        <taxon>Trichinellidae</taxon>
        <taxon>Trichinella</taxon>
    </lineage>
</organism>
<keyword evidence="2" id="KW-1185">Reference proteome</keyword>
<name>A0A0V0SDE4_9BILA</name>
<accession>A0A0V0SDE4</accession>
<proteinExistence type="predicted"/>
<protein>
    <submittedName>
        <fullName evidence="1">Uncharacterized protein</fullName>
    </submittedName>
</protein>
<dbReference type="AlphaFoldDB" id="A0A0V0SDE4"/>
<dbReference type="Proteomes" id="UP000054630">
    <property type="component" value="Unassembled WGS sequence"/>
</dbReference>
<evidence type="ECO:0000313" key="1">
    <source>
        <dbReference type="EMBL" id="KRX24798.1"/>
    </source>
</evidence>